<protein>
    <submittedName>
        <fullName evidence="2">Uncharacterized protein</fullName>
    </submittedName>
</protein>
<keyword evidence="1" id="KW-0472">Membrane</keyword>
<dbReference type="PANTHER" id="PTHR13568">
    <property type="entry name" value="FAM11A, B PROTEIN"/>
    <property type="match status" value="1"/>
</dbReference>
<reference evidence="2 3" key="1">
    <citation type="submission" date="2024-11" db="EMBL/GenBank/DDBJ databases">
        <title>Adaptive evolution of stress response genes in parasites aligns with host niche diversity.</title>
        <authorList>
            <person name="Hahn C."/>
            <person name="Resl P."/>
        </authorList>
    </citation>
    <scope>NUCLEOTIDE SEQUENCE [LARGE SCALE GENOMIC DNA]</scope>
    <source>
        <strain evidence="2">EGGRZ-B1_66</strain>
        <tissue evidence="2">Body</tissue>
    </source>
</reference>
<proteinExistence type="predicted"/>
<keyword evidence="1" id="KW-1133">Transmembrane helix</keyword>
<dbReference type="InterPro" id="IPR019396">
    <property type="entry name" value="TM_Fragile-X-F-assoc"/>
</dbReference>
<gene>
    <name evidence="2" type="ORF">Ciccas_008487</name>
</gene>
<keyword evidence="3" id="KW-1185">Reference proteome</keyword>
<feature type="transmembrane region" description="Helical" evidence="1">
    <location>
        <begin position="57"/>
        <end position="79"/>
    </location>
</feature>
<organism evidence="2 3">
    <name type="scientific">Cichlidogyrus casuarinus</name>
    <dbReference type="NCBI Taxonomy" id="1844966"/>
    <lineage>
        <taxon>Eukaryota</taxon>
        <taxon>Metazoa</taxon>
        <taxon>Spiralia</taxon>
        <taxon>Lophotrochozoa</taxon>
        <taxon>Platyhelminthes</taxon>
        <taxon>Monogenea</taxon>
        <taxon>Monopisthocotylea</taxon>
        <taxon>Dactylogyridea</taxon>
        <taxon>Ancyrocephalidae</taxon>
        <taxon>Cichlidogyrus</taxon>
    </lineage>
</organism>
<feature type="transmembrane region" description="Helical" evidence="1">
    <location>
        <begin position="156"/>
        <end position="176"/>
    </location>
</feature>
<keyword evidence="1" id="KW-0812">Transmembrane</keyword>
<feature type="transmembrane region" description="Helical" evidence="1">
    <location>
        <begin position="115"/>
        <end position="136"/>
    </location>
</feature>
<evidence type="ECO:0000313" key="2">
    <source>
        <dbReference type="EMBL" id="KAL3312913.1"/>
    </source>
</evidence>
<name>A0ABD2Q0L6_9PLAT</name>
<dbReference type="EMBL" id="JBJKFK010001508">
    <property type="protein sequence ID" value="KAL3312913.1"/>
    <property type="molecule type" value="Genomic_DNA"/>
</dbReference>
<dbReference type="AlphaFoldDB" id="A0ABD2Q0L6"/>
<sequence length="290" mass="33496">MGFLSGTIAWCYQPRGQYYVDAQSQYKAMTLSTSYQTILLFFEVLACDKLENNRNRWIFVCIPLMILCIFGVAVCIWSMKNNLHFEIELILSANALLFIFIALKLDKFITWSWAVVLIPLWILTVIFIAFELYGLALTFILCRSPDLLPEQRRTTMTITCGYAFVIFPVLIFEILFTKKMEREIDLHGHKITPLMLEQQREKFYSYYAKKENPLEQFKCQIILADGQPVEGKHRLLLNTQFARGDLDGDSVSDEGLVVSFQSPSDATRPLVDHNSDPLYGDNAIIFYHPE</sequence>
<dbReference type="Pfam" id="PF10269">
    <property type="entry name" value="Tmemb_185A"/>
    <property type="match status" value="1"/>
</dbReference>
<feature type="transmembrane region" description="Helical" evidence="1">
    <location>
        <begin position="85"/>
        <end position="103"/>
    </location>
</feature>
<evidence type="ECO:0000256" key="1">
    <source>
        <dbReference type="SAM" id="Phobius"/>
    </source>
</evidence>
<evidence type="ECO:0000313" key="3">
    <source>
        <dbReference type="Proteomes" id="UP001626550"/>
    </source>
</evidence>
<accession>A0ABD2Q0L6</accession>
<comment type="caution">
    <text evidence="2">The sequence shown here is derived from an EMBL/GenBank/DDBJ whole genome shotgun (WGS) entry which is preliminary data.</text>
</comment>
<dbReference type="PANTHER" id="PTHR13568:SF6">
    <property type="entry name" value="TRANSMEMBRANE PROTEIN 185A"/>
    <property type="match status" value="1"/>
</dbReference>
<dbReference type="Proteomes" id="UP001626550">
    <property type="component" value="Unassembled WGS sequence"/>
</dbReference>